<gene>
    <name evidence="2" type="ORF">B0T17DRAFT_621089</name>
</gene>
<feature type="compositionally biased region" description="Basic and acidic residues" evidence="1">
    <location>
        <begin position="222"/>
        <end position="239"/>
    </location>
</feature>
<dbReference type="AlphaFoldDB" id="A0AA39TRU4"/>
<comment type="caution">
    <text evidence="2">The sequence shown here is derived from an EMBL/GenBank/DDBJ whole genome shotgun (WGS) entry which is preliminary data.</text>
</comment>
<feature type="region of interest" description="Disordered" evidence="1">
    <location>
        <begin position="222"/>
        <end position="247"/>
    </location>
</feature>
<evidence type="ECO:0000313" key="3">
    <source>
        <dbReference type="Proteomes" id="UP001174934"/>
    </source>
</evidence>
<feature type="region of interest" description="Disordered" evidence="1">
    <location>
        <begin position="151"/>
        <end position="178"/>
    </location>
</feature>
<evidence type="ECO:0000313" key="2">
    <source>
        <dbReference type="EMBL" id="KAK0610622.1"/>
    </source>
</evidence>
<name>A0AA39TRU4_9PEZI</name>
<proteinExistence type="predicted"/>
<reference evidence="2" key="1">
    <citation type="submission" date="2023-06" db="EMBL/GenBank/DDBJ databases">
        <title>Genome-scale phylogeny and comparative genomics of the fungal order Sordariales.</title>
        <authorList>
            <consortium name="Lawrence Berkeley National Laboratory"/>
            <person name="Hensen N."/>
            <person name="Bonometti L."/>
            <person name="Westerberg I."/>
            <person name="Brannstrom I.O."/>
            <person name="Guillou S."/>
            <person name="Cros-Aarteil S."/>
            <person name="Calhoun S."/>
            <person name="Haridas S."/>
            <person name="Kuo A."/>
            <person name="Mondo S."/>
            <person name="Pangilinan J."/>
            <person name="Riley R."/>
            <person name="LaButti K."/>
            <person name="Andreopoulos B."/>
            <person name="Lipzen A."/>
            <person name="Chen C."/>
            <person name="Yanf M."/>
            <person name="Daum C."/>
            <person name="Ng V."/>
            <person name="Clum A."/>
            <person name="Steindorff A."/>
            <person name="Ohm R."/>
            <person name="Martin F."/>
            <person name="Silar P."/>
            <person name="Natvig D."/>
            <person name="Lalanne C."/>
            <person name="Gautier V."/>
            <person name="Ament-velasquez S.L."/>
            <person name="Kruys A."/>
            <person name="Hutchinson M.I."/>
            <person name="Powell A.J."/>
            <person name="Barry K."/>
            <person name="Miller A.N."/>
            <person name="Grigoriev I.V."/>
            <person name="Debuchy R."/>
            <person name="Gladieux P."/>
            <person name="Thoren M.H."/>
            <person name="Johannesson H."/>
        </authorList>
    </citation>
    <scope>NUCLEOTIDE SEQUENCE</scope>
    <source>
        <strain evidence="2">SMH3391-2</strain>
    </source>
</reference>
<sequence length="247" mass="27753">MDLLASANTGTYESDQLVAGSIDSLGLDEELTDAMLTGLDLKKAAPEDENVHEPQAKRARLTNLCADYREAIAILIISLCPNVRLGLLLGYNDLQHPTTPTAPYRLVDALPPNLQFLRHYGYKKEQIPEMNAQVTELLEKKAERFPGLVDGIEGVDELNPDTPGTYTDSPNDEDDLWERPTKGYKWAMVGDSEKEEEDSEEEDSEDRVMELLVQNFAELWHERADEAEADTYNDHKTETEPCPSLTK</sequence>
<protein>
    <submittedName>
        <fullName evidence="2">Uncharacterized protein</fullName>
    </submittedName>
</protein>
<organism evidence="2 3">
    <name type="scientific">Bombardia bombarda</name>
    <dbReference type="NCBI Taxonomy" id="252184"/>
    <lineage>
        <taxon>Eukaryota</taxon>
        <taxon>Fungi</taxon>
        <taxon>Dikarya</taxon>
        <taxon>Ascomycota</taxon>
        <taxon>Pezizomycotina</taxon>
        <taxon>Sordariomycetes</taxon>
        <taxon>Sordariomycetidae</taxon>
        <taxon>Sordariales</taxon>
        <taxon>Lasiosphaeriaceae</taxon>
        <taxon>Bombardia</taxon>
    </lineage>
</organism>
<dbReference type="EMBL" id="JAULSR010000010">
    <property type="protein sequence ID" value="KAK0610622.1"/>
    <property type="molecule type" value="Genomic_DNA"/>
</dbReference>
<evidence type="ECO:0000256" key="1">
    <source>
        <dbReference type="SAM" id="MobiDB-lite"/>
    </source>
</evidence>
<dbReference type="Proteomes" id="UP001174934">
    <property type="component" value="Unassembled WGS sequence"/>
</dbReference>
<keyword evidence="3" id="KW-1185">Reference proteome</keyword>
<accession>A0AA39TRU4</accession>